<feature type="region of interest" description="Disordered" evidence="1">
    <location>
        <begin position="167"/>
        <end position="188"/>
    </location>
</feature>
<accession>A0ABT5HJ18</accession>
<reference evidence="2 3" key="1">
    <citation type="submission" date="2023-01" db="EMBL/GenBank/DDBJ databases">
        <title>Novel species of the genus Asticcacaulis isolated from rivers.</title>
        <authorList>
            <person name="Lu H."/>
        </authorList>
    </citation>
    <scope>NUCLEOTIDE SEQUENCE [LARGE SCALE GENOMIC DNA]</scope>
    <source>
        <strain evidence="2 3">LKC15W</strain>
    </source>
</reference>
<evidence type="ECO:0000313" key="2">
    <source>
        <dbReference type="EMBL" id="MDC7676234.1"/>
    </source>
</evidence>
<feature type="compositionally biased region" description="Pro residues" evidence="1">
    <location>
        <begin position="172"/>
        <end position="188"/>
    </location>
</feature>
<protein>
    <submittedName>
        <fullName evidence="2">Uncharacterized protein</fullName>
    </submittedName>
</protein>
<comment type="caution">
    <text evidence="2">The sequence shown here is derived from an EMBL/GenBank/DDBJ whole genome shotgun (WGS) entry which is preliminary data.</text>
</comment>
<organism evidence="2 3">
    <name type="scientific">Asticcacaulis machinosus</name>
    <dbReference type="NCBI Taxonomy" id="2984211"/>
    <lineage>
        <taxon>Bacteria</taxon>
        <taxon>Pseudomonadati</taxon>
        <taxon>Pseudomonadota</taxon>
        <taxon>Alphaproteobacteria</taxon>
        <taxon>Caulobacterales</taxon>
        <taxon>Caulobacteraceae</taxon>
        <taxon>Asticcacaulis</taxon>
    </lineage>
</organism>
<dbReference type="EMBL" id="JAQQKV010000002">
    <property type="protein sequence ID" value="MDC7676234.1"/>
    <property type="molecule type" value="Genomic_DNA"/>
</dbReference>
<sequence length="188" mass="21135">MKTLWLRISIALNFILFGIIAAWAFAQYATYSHAHAAFSRFPDEGSRPAYHYDLFGDGTVIYQNTETSITYKIGRLEAIYALWLLDSPQFNHAPLVSSECSVINYSFGKITENGCSEPNAFTYDKIAEPLKPLVRAIKINWNDPEHAPTLTPAITAETYDITTARHKVDPPFWRPGPPPHDPNSPSPH</sequence>
<gene>
    <name evidence="2" type="ORF">PQU98_08840</name>
</gene>
<evidence type="ECO:0000313" key="3">
    <source>
        <dbReference type="Proteomes" id="UP001218579"/>
    </source>
</evidence>
<dbReference type="Proteomes" id="UP001218579">
    <property type="component" value="Unassembled WGS sequence"/>
</dbReference>
<name>A0ABT5HJ18_9CAUL</name>
<keyword evidence="3" id="KW-1185">Reference proteome</keyword>
<evidence type="ECO:0000256" key="1">
    <source>
        <dbReference type="SAM" id="MobiDB-lite"/>
    </source>
</evidence>
<dbReference type="RefSeq" id="WP_272744580.1">
    <property type="nucleotide sequence ID" value="NZ_JAQQKV010000002.1"/>
</dbReference>
<proteinExistence type="predicted"/>